<dbReference type="Proteomes" id="UP000024329">
    <property type="component" value="Unassembled WGS sequence"/>
</dbReference>
<dbReference type="PANTHER" id="PTHR30213">
    <property type="entry name" value="INNER MEMBRANE PROTEIN YHJD"/>
    <property type="match status" value="1"/>
</dbReference>
<evidence type="ECO:0000256" key="1">
    <source>
        <dbReference type="ARBA" id="ARBA00004651"/>
    </source>
</evidence>
<dbReference type="PIRSF" id="PIRSF035875">
    <property type="entry name" value="RNase_BN"/>
    <property type="match status" value="1"/>
</dbReference>
<accession>A0A031JSX8</accession>
<organism evidence="7 8">
    <name type="scientific">Novosphingobium resinovorum</name>
    <dbReference type="NCBI Taxonomy" id="158500"/>
    <lineage>
        <taxon>Bacteria</taxon>
        <taxon>Pseudomonadati</taxon>
        <taxon>Pseudomonadota</taxon>
        <taxon>Alphaproteobacteria</taxon>
        <taxon>Sphingomonadales</taxon>
        <taxon>Sphingomonadaceae</taxon>
        <taxon>Novosphingobium</taxon>
    </lineage>
</organism>
<keyword evidence="4 6" id="KW-1133">Transmembrane helix</keyword>
<dbReference type="PANTHER" id="PTHR30213:SF0">
    <property type="entry name" value="UPF0761 MEMBRANE PROTEIN YIHY"/>
    <property type="match status" value="1"/>
</dbReference>
<dbReference type="EMBL" id="JFYZ01000020">
    <property type="protein sequence ID" value="EZP79893.1"/>
    <property type="molecule type" value="Genomic_DNA"/>
</dbReference>
<dbReference type="eggNOG" id="COG1295">
    <property type="taxonomic scope" value="Bacteria"/>
</dbReference>
<reference evidence="7 8" key="1">
    <citation type="submission" date="2014-03" db="EMBL/GenBank/DDBJ databases">
        <title>Whole genome sequence of Novosphingobium resinovorum KF1.</title>
        <authorList>
            <person name="Gan H.M."/>
            <person name="Gan H.Y."/>
            <person name="Chew T.H."/>
            <person name="Savka M.A."/>
        </authorList>
    </citation>
    <scope>NUCLEOTIDE SEQUENCE [LARGE SCALE GENOMIC DNA]</scope>
    <source>
        <strain evidence="7 8">KF1</strain>
    </source>
</reference>
<feature type="transmembrane region" description="Helical" evidence="6">
    <location>
        <begin position="189"/>
        <end position="212"/>
    </location>
</feature>
<evidence type="ECO:0000256" key="5">
    <source>
        <dbReference type="ARBA" id="ARBA00023136"/>
    </source>
</evidence>
<feature type="transmembrane region" description="Helical" evidence="6">
    <location>
        <begin position="154"/>
        <end position="177"/>
    </location>
</feature>
<dbReference type="NCBIfam" id="TIGR00765">
    <property type="entry name" value="yihY_not_rbn"/>
    <property type="match status" value="1"/>
</dbReference>
<evidence type="ECO:0000256" key="6">
    <source>
        <dbReference type="SAM" id="Phobius"/>
    </source>
</evidence>
<feature type="transmembrane region" description="Helical" evidence="6">
    <location>
        <begin position="42"/>
        <end position="69"/>
    </location>
</feature>
<comment type="subcellular location">
    <subcellularLocation>
        <location evidence="1">Cell membrane</location>
        <topology evidence="1">Multi-pass membrane protein</topology>
    </subcellularLocation>
</comment>
<keyword evidence="2" id="KW-1003">Cell membrane</keyword>
<comment type="caution">
    <text evidence="7">The sequence shown here is derived from an EMBL/GenBank/DDBJ whole genome shotgun (WGS) entry which is preliminary data.</text>
</comment>
<keyword evidence="3 6" id="KW-0812">Transmembrane</keyword>
<protein>
    <submittedName>
        <fullName evidence="7">Ribonuclease BN</fullName>
    </submittedName>
</protein>
<dbReference type="GO" id="GO:0005886">
    <property type="term" value="C:plasma membrane"/>
    <property type="evidence" value="ECO:0007669"/>
    <property type="project" value="UniProtKB-SubCell"/>
</dbReference>
<sequence length="302" mass="31303">MGATQRMASAGSSGAPWRLGWPVWSRVLKDAWRDSGEDNLGLIAAGVAFYGFLSLVPALSATLLLYGLFASPEMLGDALLSLSKHLPAEAAKVVGDQIASLVAAPSAGKSWGAAMALGLAIYGATKGVDGLVTALTIAYDLQESRNWLHRTATILALTSGAVIFVVVSLAAVSALNLPAALLPVAFDTAWLLAIAGSALLLATGTLAAAALFRFAPPPPIRQFCWLSPGAMFAALGWFAVTSGFAWYAANFGNYSATWGALAGIVVLLTWLYLCAFILLLGAELNAQLDAVTRGTASSEKDK</sequence>
<evidence type="ECO:0000256" key="4">
    <source>
        <dbReference type="ARBA" id="ARBA00022989"/>
    </source>
</evidence>
<proteinExistence type="predicted"/>
<evidence type="ECO:0000256" key="3">
    <source>
        <dbReference type="ARBA" id="ARBA00022692"/>
    </source>
</evidence>
<name>A0A031JSX8_9SPHN</name>
<evidence type="ECO:0000313" key="8">
    <source>
        <dbReference type="Proteomes" id="UP000024329"/>
    </source>
</evidence>
<dbReference type="Pfam" id="PF03631">
    <property type="entry name" value="Virul_fac_BrkB"/>
    <property type="match status" value="1"/>
</dbReference>
<evidence type="ECO:0000256" key="2">
    <source>
        <dbReference type="ARBA" id="ARBA00022475"/>
    </source>
</evidence>
<dbReference type="AlphaFoldDB" id="A0A031JSX8"/>
<keyword evidence="5 6" id="KW-0472">Membrane</keyword>
<evidence type="ECO:0000313" key="7">
    <source>
        <dbReference type="EMBL" id="EZP79893.1"/>
    </source>
</evidence>
<dbReference type="PATRIC" id="fig|158500.4.peg.3748"/>
<gene>
    <name evidence="7" type="ORF">BV97_03676</name>
</gene>
<dbReference type="InterPro" id="IPR017039">
    <property type="entry name" value="Virul_fac_BrkB"/>
</dbReference>
<feature type="transmembrane region" description="Helical" evidence="6">
    <location>
        <begin position="224"/>
        <end position="249"/>
    </location>
</feature>
<feature type="transmembrane region" description="Helical" evidence="6">
    <location>
        <begin position="255"/>
        <end position="280"/>
    </location>
</feature>